<accession>A0A7W6RXM6</accession>
<dbReference type="EMBL" id="JACIGI010000005">
    <property type="protein sequence ID" value="MBB4285113.1"/>
    <property type="molecule type" value="Genomic_DNA"/>
</dbReference>
<dbReference type="AlphaFoldDB" id="A0A7W6RXM6"/>
<reference evidence="2 3" key="1">
    <citation type="submission" date="2020-08" db="EMBL/GenBank/DDBJ databases">
        <title>Genome sequencing of Purple Non-Sulfur Bacteria from various extreme environments.</title>
        <authorList>
            <person name="Mayer M."/>
        </authorList>
    </citation>
    <scope>NUCLEOTIDE SEQUENCE [LARGE SCALE GENOMIC DNA]</scope>
    <source>
        <strain evidence="2 3">JA135</strain>
    </source>
</reference>
<dbReference type="Pfam" id="PF25181">
    <property type="entry name" value="Phage_Bbp19"/>
    <property type="match status" value="1"/>
</dbReference>
<comment type="caution">
    <text evidence="2">The sequence shown here is derived from an EMBL/GenBank/DDBJ whole genome shotgun (WGS) entry which is preliminary data.</text>
</comment>
<name>A0A7W6RXM6_9PROT</name>
<sequence>MDRDIETGTDSDRAGLARACARLFSGGDGARLLDHLHALTRDRHLGPAASDAALRHLEGQRALVAHLDRLIATGREGGG</sequence>
<organism evidence="2 3">
    <name type="scientific">Roseospira goensis</name>
    <dbReference type="NCBI Taxonomy" id="391922"/>
    <lineage>
        <taxon>Bacteria</taxon>
        <taxon>Pseudomonadati</taxon>
        <taxon>Pseudomonadota</taxon>
        <taxon>Alphaproteobacteria</taxon>
        <taxon>Rhodospirillales</taxon>
        <taxon>Rhodospirillaceae</taxon>
        <taxon>Roseospira</taxon>
    </lineage>
</organism>
<dbReference type="InterPro" id="IPR057447">
    <property type="entry name" value="Bbp19-like_phage"/>
</dbReference>
<evidence type="ECO:0000259" key="1">
    <source>
        <dbReference type="Pfam" id="PF25181"/>
    </source>
</evidence>
<gene>
    <name evidence="2" type="ORF">GGD88_000830</name>
</gene>
<keyword evidence="3" id="KW-1185">Reference proteome</keyword>
<evidence type="ECO:0000313" key="2">
    <source>
        <dbReference type="EMBL" id="MBB4285113.1"/>
    </source>
</evidence>
<feature type="domain" description="Bbp19-like phage" evidence="1">
    <location>
        <begin position="20"/>
        <end position="68"/>
    </location>
</feature>
<protein>
    <recommendedName>
        <fullName evidence="1">Bbp19-like phage domain-containing protein</fullName>
    </recommendedName>
</protein>
<evidence type="ECO:0000313" key="3">
    <source>
        <dbReference type="Proteomes" id="UP000555728"/>
    </source>
</evidence>
<proteinExistence type="predicted"/>
<dbReference type="RefSeq" id="WP_184432016.1">
    <property type="nucleotide sequence ID" value="NZ_JACIGI010000005.1"/>
</dbReference>
<dbReference type="Proteomes" id="UP000555728">
    <property type="component" value="Unassembled WGS sequence"/>
</dbReference>